<dbReference type="CDD" id="cd03817">
    <property type="entry name" value="GT4_UGDG-like"/>
    <property type="match status" value="1"/>
</dbReference>
<gene>
    <name evidence="3" type="ORF">IV66_GL001781</name>
</gene>
<accession>A0A0R2LJI0</accession>
<evidence type="ECO:0000313" key="4">
    <source>
        <dbReference type="Proteomes" id="UP000051886"/>
    </source>
</evidence>
<protein>
    <submittedName>
        <fullName evidence="3">Glycosyltransferase</fullName>
    </submittedName>
</protein>
<dbReference type="AlphaFoldDB" id="A0A0R2LJI0"/>
<dbReference type="SUPFAM" id="SSF53756">
    <property type="entry name" value="UDP-Glycosyltransferase/glycogen phosphorylase"/>
    <property type="match status" value="1"/>
</dbReference>
<name>A0A0R2LJI0_9LACO</name>
<feature type="domain" description="Glycosyl transferase family 1" evidence="1">
    <location>
        <begin position="175"/>
        <end position="332"/>
    </location>
</feature>
<dbReference type="Pfam" id="PF00534">
    <property type="entry name" value="Glycos_transf_1"/>
    <property type="match status" value="1"/>
</dbReference>
<feature type="domain" description="Glycosyltransferase subfamily 4-like N-terminal" evidence="2">
    <location>
        <begin position="2"/>
        <end position="167"/>
    </location>
</feature>
<dbReference type="GO" id="GO:0016758">
    <property type="term" value="F:hexosyltransferase activity"/>
    <property type="evidence" value="ECO:0007669"/>
    <property type="project" value="TreeGrafter"/>
</dbReference>
<evidence type="ECO:0000259" key="1">
    <source>
        <dbReference type="Pfam" id="PF00534"/>
    </source>
</evidence>
<dbReference type="InterPro" id="IPR050194">
    <property type="entry name" value="Glycosyltransferase_grp1"/>
</dbReference>
<dbReference type="InterPro" id="IPR028098">
    <property type="entry name" value="Glyco_trans_4-like_N"/>
</dbReference>
<evidence type="ECO:0000313" key="3">
    <source>
        <dbReference type="EMBL" id="KRN98797.1"/>
    </source>
</evidence>
<keyword evidence="4" id="KW-1185">Reference proteome</keyword>
<proteinExistence type="predicted"/>
<dbReference type="PATRIC" id="fig|449659.4.peg.1822"/>
<dbReference type="PANTHER" id="PTHR45947:SF3">
    <property type="entry name" value="SULFOQUINOVOSYL TRANSFERASE SQD2"/>
    <property type="match status" value="1"/>
</dbReference>
<dbReference type="STRING" id="449659.IV66_GL001781"/>
<dbReference type="PANTHER" id="PTHR45947">
    <property type="entry name" value="SULFOQUINOVOSYL TRANSFERASE SQD2"/>
    <property type="match status" value="1"/>
</dbReference>
<dbReference type="Gene3D" id="3.40.50.2000">
    <property type="entry name" value="Glycogen Phosphorylase B"/>
    <property type="match status" value="2"/>
</dbReference>
<dbReference type="EMBL" id="JQCN01000040">
    <property type="protein sequence ID" value="KRN98797.1"/>
    <property type="molecule type" value="Genomic_DNA"/>
</dbReference>
<dbReference type="Proteomes" id="UP000051886">
    <property type="component" value="Unassembled WGS sequence"/>
</dbReference>
<organism evidence="3 4">
    <name type="scientific">Ligilactobacillus pobuzihii</name>
    <dbReference type="NCBI Taxonomy" id="449659"/>
    <lineage>
        <taxon>Bacteria</taxon>
        <taxon>Bacillati</taxon>
        <taxon>Bacillota</taxon>
        <taxon>Bacilli</taxon>
        <taxon>Lactobacillales</taxon>
        <taxon>Lactobacillaceae</taxon>
        <taxon>Ligilactobacillus</taxon>
    </lineage>
</organism>
<dbReference type="InterPro" id="IPR001296">
    <property type="entry name" value="Glyco_trans_1"/>
</dbReference>
<comment type="caution">
    <text evidence="3">The sequence shown here is derived from an EMBL/GenBank/DDBJ whole genome shotgun (WGS) entry which is preliminary data.</text>
</comment>
<reference evidence="3 4" key="1">
    <citation type="journal article" date="2015" name="Genome Announc.">
        <title>Expanding the biotechnology potential of lactobacilli through comparative genomics of 213 strains and associated genera.</title>
        <authorList>
            <person name="Sun Z."/>
            <person name="Harris H.M."/>
            <person name="McCann A."/>
            <person name="Guo C."/>
            <person name="Argimon S."/>
            <person name="Zhang W."/>
            <person name="Yang X."/>
            <person name="Jeffery I.B."/>
            <person name="Cooney J.C."/>
            <person name="Kagawa T.F."/>
            <person name="Liu W."/>
            <person name="Song Y."/>
            <person name="Salvetti E."/>
            <person name="Wrobel A."/>
            <person name="Rasinkangas P."/>
            <person name="Parkhill J."/>
            <person name="Rea M.C."/>
            <person name="O'Sullivan O."/>
            <person name="Ritari J."/>
            <person name="Douillard F.P."/>
            <person name="Paul Ross R."/>
            <person name="Yang R."/>
            <person name="Briner A.E."/>
            <person name="Felis G.E."/>
            <person name="de Vos W.M."/>
            <person name="Barrangou R."/>
            <person name="Klaenhammer T.R."/>
            <person name="Caufield P.W."/>
            <person name="Cui Y."/>
            <person name="Zhang H."/>
            <person name="O'Toole P.W."/>
        </authorList>
    </citation>
    <scope>NUCLEOTIDE SEQUENCE [LARGE SCALE GENOMIC DNA]</scope>
    <source>
        <strain evidence="3 4">NBRC 103219</strain>
    </source>
</reference>
<sequence>MATSIKTLREQLESLGNNVYIFTTTDPKVDKNVFERNVFRFASLPFISFTDRRIAVRGLFQAYEIAKELNLDIVHTQTEFSMGIIGKFVAKNLKVPCVHTYHTMYEDYLHYVMKGKFLKPVHVKQLSKTYCEHMAGIVAPSTRVSDTLTSYDIKEPISVIPTGVDVRKFAGTKNNELRQKYNISAETPLMLTLSRVAFEKDIDRLIDAFPEIQKRVPNVNLMICGDGPARQSLMQQVAQMNLSDKVIFTGEVDHDDVPAYYHMADLFVSTSISESQGLTFVEALAAGLKVVAASSPYTDDLLDNKNVGFAFDTPVQFVSQVVDYLNEPAKYNDESYRQEKIASISAENFGEQIMQFYQDSFTSFEETTTSRSRESI</sequence>
<evidence type="ECO:0000259" key="2">
    <source>
        <dbReference type="Pfam" id="PF13439"/>
    </source>
</evidence>
<keyword evidence="3" id="KW-0808">Transferase</keyword>
<dbReference type="Pfam" id="PF13439">
    <property type="entry name" value="Glyco_transf_4"/>
    <property type="match status" value="1"/>
</dbReference>